<evidence type="ECO:0000313" key="13">
    <source>
        <dbReference type="Proteomes" id="UP000232323"/>
    </source>
</evidence>
<dbReference type="GO" id="GO:0005524">
    <property type="term" value="F:ATP binding"/>
    <property type="evidence" value="ECO:0007669"/>
    <property type="project" value="UniProtKB-KW"/>
</dbReference>
<reference evidence="12 13" key="1">
    <citation type="submission" date="2017-08" db="EMBL/GenBank/DDBJ databases">
        <title>Acidophilic green algal genome provides insights into adaptation to an acidic environment.</title>
        <authorList>
            <person name="Hirooka S."/>
            <person name="Hirose Y."/>
            <person name="Kanesaki Y."/>
            <person name="Higuchi S."/>
            <person name="Fujiwara T."/>
            <person name="Onuma R."/>
            <person name="Era A."/>
            <person name="Ohbayashi R."/>
            <person name="Uzuka A."/>
            <person name="Nozaki H."/>
            <person name="Yoshikawa H."/>
            <person name="Miyagishima S.Y."/>
        </authorList>
    </citation>
    <scope>NUCLEOTIDE SEQUENCE [LARGE SCALE GENOMIC DNA]</scope>
    <source>
        <strain evidence="12 13">NIES-2499</strain>
    </source>
</reference>
<dbReference type="InterPro" id="IPR013632">
    <property type="entry name" value="Rad51_C"/>
</dbReference>
<keyword evidence="4" id="KW-0227">DNA damage</keyword>
<feature type="domain" description="RecA family profile 1" evidence="11">
    <location>
        <begin position="79"/>
        <end position="295"/>
    </location>
</feature>
<dbReference type="GO" id="GO:0005657">
    <property type="term" value="C:replication fork"/>
    <property type="evidence" value="ECO:0007669"/>
    <property type="project" value="TreeGrafter"/>
</dbReference>
<dbReference type="PANTHER" id="PTHR46457:SF1">
    <property type="entry name" value="DNA REPAIR PROTEIN RAD51 HOMOLOG 4"/>
    <property type="match status" value="1"/>
</dbReference>
<keyword evidence="5" id="KW-0067">ATP-binding</keyword>
<dbReference type="CDD" id="cd19489">
    <property type="entry name" value="Rad51D"/>
    <property type="match status" value="1"/>
</dbReference>
<dbReference type="GO" id="GO:0042148">
    <property type="term" value="P:DNA strand invasion"/>
    <property type="evidence" value="ECO:0007669"/>
    <property type="project" value="TreeGrafter"/>
</dbReference>
<dbReference type="GO" id="GO:0003697">
    <property type="term" value="F:single-stranded DNA binding"/>
    <property type="evidence" value="ECO:0007669"/>
    <property type="project" value="TreeGrafter"/>
</dbReference>
<evidence type="ECO:0000256" key="3">
    <source>
        <dbReference type="ARBA" id="ARBA00022741"/>
    </source>
</evidence>
<evidence type="ECO:0000256" key="2">
    <source>
        <dbReference type="ARBA" id="ARBA00007095"/>
    </source>
</evidence>
<dbReference type="GO" id="GO:0000400">
    <property type="term" value="F:four-way junction DNA binding"/>
    <property type="evidence" value="ECO:0007669"/>
    <property type="project" value="TreeGrafter"/>
</dbReference>
<protein>
    <recommendedName>
        <fullName evidence="11">RecA family profile 1 domain-containing protein</fullName>
    </recommendedName>
</protein>
<dbReference type="STRING" id="1157962.A0A250X9G7"/>
<dbReference type="GO" id="GO:0000723">
    <property type="term" value="P:telomere maintenance"/>
    <property type="evidence" value="ECO:0007669"/>
    <property type="project" value="TreeGrafter"/>
</dbReference>
<evidence type="ECO:0000313" key="12">
    <source>
        <dbReference type="EMBL" id="GAX79733.1"/>
    </source>
</evidence>
<keyword evidence="6" id="KW-0238">DNA-binding</keyword>
<dbReference type="GO" id="GO:0005815">
    <property type="term" value="C:microtubule organizing center"/>
    <property type="evidence" value="ECO:0007669"/>
    <property type="project" value="TreeGrafter"/>
</dbReference>
<evidence type="ECO:0000256" key="6">
    <source>
        <dbReference type="ARBA" id="ARBA00023125"/>
    </source>
</evidence>
<evidence type="ECO:0000256" key="4">
    <source>
        <dbReference type="ARBA" id="ARBA00022763"/>
    </source>
</evidence>
<evidence type="ECO:0000256" key="8">
    <source>
        <dbReference type="ARBA" id="ARBA00023204"/>
    </source>
</evidence>
<dbReference type="InterPro" id="IPR020588">
    <property type="entry name" value="RecA_ATP-bd"/>
</dbReference>
<keyword evidence="13" id="KW-1185">Reference proteome</keyword>
<proteinExistence type="inferred from homology"/>
<evidence type="ECO:0000256" key="7">
    <source>
        <dbReference type="ARBA" id="ARBA00023172"/>
    </source>
</evidence>
<evidence type="ECO:0000256" key="1">
    <source>
        <dbReference type="ARBA" id="ARBA00004123"/>
    </source>
</evidence>
<dbReference type="GO" id="GO:0033063">
    <property type="term" value="C:Rad51B-Rad51C-Rad51D-XRCC2 complex"/>
    <property type="evidence" value="ECO:0007669"/>
    <property type="project" value="TreeGrafter"/>
</dbReference>
<keyword evidence="3" id="KW-0547">Nucleotide-binding</keyword>
<name>A0A250X9G7_9CHLO</name>
<evidence type="ECO:0000256" key="5">
    <source>
        <dbReference type="ARBA" id="ARBA00022840"/>
    </source>
</evidence>
<dbReference type="OrthoDB" id="336321at2759"/>
<dbReference type="AlphaFoldDB" id="A0A250X9G7"/>
<comment type="similarity">
    <text evidence="2">Belongs to the RecA family. RAD51 subfamily.</text>
</comment>
<dbReference type="Pfam" id="PF08423">
    <property type="entry name" value="Rad51"/>
    <property type="match status" value="1"/>
</dbReference>
<sequence>MPQTVNIKSEILYPEDISKISAQYSTIEAFLYDRCMGRLKGIEDAHLRESYEKLDQYITSTLAPQPQSGLQLYQQASKDLRVLPTGCESLDELFGHGVREGQVTELVGESSSGKTQVLMQLAAVTALRGEGVIFFDLTNSFRAERVLRMAAATSGLSPEAASSESFAKEVLSNIAVLRAHDIHHVLSLMDMVARALEQHHFQPGGQAPTTDDSSAAAAQASQQAPGGASITPSLSGLLGSAVPSLLILDSISSVVTPVLGGKQHSQGHVLMLSLSRIVKQCADRYKLAAVVSNHVVGGGGSSIWPPPAGSSSSSSTKPALGEHWRNQCSWRVQLSVVQSGDGGIGLRVAERLASPLHAPGAQAWFRIIEEGLISIPPPQR</sequence>
<dbReference type="PANTHER" id="PTHR46457">
    <property type="entry name" value="DNA REPAIR PROTEIN RAD51 HOMOLOG 4"/>
    <property type="match status" value="1"/>
</dbReference>
<keyword evidence="7" id="KW-0233">DNA recombination</keyword>
<accession>A0A250X9G7</accession>
<comment type="caution">
    <text evidence="12">The sequence shown here is derived from an EMBL/GenBank/DDBJ whole genome shotgun (WGS) entry which is preliminary data.</text>
</comment>
<evidence type="ECO:0000259" key="11">
    <source>
        <dbReference type="PROSITE" id="PS50162"/>
    </source>
</evidence>
<dbReference type="GO" id="GO:0140664">
    <property type="term" value="F:ATP-dependent DNA damage sensor activity"/>
    <property type="evidence" value="ECO:0007669"/>
    <property type="project" value="InterPro"/>
</dbReference>
<dbReference type="InterPro" id="IPR047323">
    <property type="entry name" value="Rad51D_C"/>
</dbReference>
<dbReference type="GO" id="GO:0000724">
    <property type="term" value="P:double-strand break repair via homologous recombination"/>
    <property type="evidence" value="ECO:0007669"/>
    <property type="project" value="TreeGrafter"/>
</dbReference>
<keyword evidence="9" id="KW-0539">Nucleus</keyword>
<dbReference type="EMBL" id="BEGY01000045">
    <property type="protein sequence ID" value="GAX79733.1"/>
    <property type="molecule type" value="Genomic_DNA"/>
</dbReference>
<keyword evidence="8" id="KW-0234">DNA repair</keyword>
<dbReference type="GO" id="GO:0007131">
    <property type="term" value="P:reciprocal meiotic recombination"/>
    <property type="evidence" value="ECO:0007669"/>
    <property type="project" value="TreeGrafter"/>
</dbReference>
<dbReference type="InterPro" id="IPR027417">
    <property type="entry name" value="P-loop_NTPase"/>
</dbReference>
<evidence type="ECO:0000256" key="10">
    <source>
        <dbReference type="SAM" id="MobiDB-lite"/>
    </source>
</evidence>
<dbReference type="InterPro" id="IPR051988">
    <property type="entry name" value="HRR_RAD51_Paralog"/>
</dbReference>
<evidence type="ECO:0000256" key="9">
    <source>
        <dbReference type="ARBA" id="ARBA00023242"/>
    </source>
</evidence>
<gene>
    <name evidence="12" type="ORF">CEUSTIGMA_g7174.t1</name>
</gene>
<dbReference type="PROSITE" id="PS50162">
    <property type="entry name" value="RECA_2"/>
    <property type="match status" value="1"/>
</dbReference>
<dbReference type="Proteomes" id="UP000232323">
    <property type="component" value="Unassembled WGS sequence"/>
</dbReference>
<organism evidence="12 13">
    <name type="scientific">Chlamydomonas eustigma</name>
    <dbReference type="NCBI Taxonomy" id="1157962"/>
    <lineage>
        <taxon>Eukaryota</taxon>
        <taxon>Viridiplantae</taxon>
        <taxon>Chlorophyta</taxon>
        <taxon>core chlorophytes</taxon>
        <taxon>Chlorophyceae</taxon>
        <taxon>CS clade</taxon>
        <taxon>Chlamydomonadales</taxon>
        <taxon>Chlamydomonadaceae</taxon>
        <taxon>Chlamydomonas</taxon>
    </lineage>
</organism>
<dbReference type="Gene3D" id="3.40.50.300">
    <property type="entry name" value="P-loop containing nucleotide triphosphate hydrolases"/>
    <property type="match status" value="1"/>
</dbReference>
<dbReference type="SUPFAM" id="SSF52540">
    <property type="entry name" value="P-loop containing nucleoside triphosphate hydrolases"/>
    <property type="match status" value="1"/>
</dbReference>
<feature type="compositionally biased region" description="Low complexity" evidence="10">
    <location>
        <begin position="206"/>
        <end position="227"/>
    </location>
</feature>
<feature type="region of interest" description="Disordered" evidence="10">
    <location>
        <begin position="202"/>
        <end position="227"/>
    </location>
</feature>
<comment type="subcellular location">
    <subcellularLocation>
        <location evidence="1">Nucleus</location>
    </subcellularLocation>
</comment>